<keyword evidence="1" id="KW-0548">Nucleotidyltransferase</keyword>
<proteinExistence type="inferred from homology"/>
<comment type="catalytic activity">
    <reaction evidence="1">
        <text>RNA(n) + a ribonucleoside 5'-triphosphate = RNA(n+1) + diphosphate</text>
        <dbReference type="Rhea" id="RHEA:21248"/>
        <dbReference type="Rhea" id="RHEA-COMP:14527"/>
        <dbReference type="Rhea" id="RHEA-COMP:17342"/>
        <dbReference type="ChEBI" id="CHEBI:33019"/>
        <dbReference type="ChEBI" id="CHEBI:61557"/>
        <dbReference type="ChEBI" id="CHEBI:140395"/>
        <dbReference type="EC" id="2.7.7.48"/>
    </reaction>
</comment>
<dbReference type="GO" id="GO:0030422">
    <property type="term" value="P:siRNA processing"/>
    <property type="evidence" value="ECO:0007669"/>
    <property type="project" value="TreeGrafter"/>
</dbReference>
<feature type="compositionally biased region" description="Low complexity" evidence="2">
    <location>
        <begin position="58"/>
        <end position="73"/>
    </location>
</feature>
<feature type="compositionally biased region" description="Acidic residues" evidence="2">
    <location>
        <begin position="1072"/>
        <end position="1087"/>
    </location>
</feature>
<dbReference type="Pfam" id="PF05183">
    <property type="entry name" value="RdRP"/>
    <property type="match status" value="1"/>
</dbReference>
<keyword evidence="1" id="KW-0694">RNA-binding</keyword>
<dbReference type="GO" id="GO:0031380">
    <property type="term" value="C:nuclear RNA-directed RNA polymerase complex"/>
    <property type="evidence" value="ECO:0007669"/>
    <property type="project" value="TreeGrafter"/>
</dbReference>
<feature type="compositionally biased region" description="Low complexity" evidence="2">
    <location>
        <begin position="1173"/>
        <end position="1182"/>
    </location>
</feature>
<feature type="domain" description="RDRP core" evidence="3">
    <location>
        <begin position="247"/>
        <end position="868"/>
    </location>
</feature>
<feature type="region of interest" description="Disordered" evidence="2">
    <location>
        <begin position="1109"/>
        <end position="1194"/>
    </location>
</feature>
<evidence type="ECO:0000259" key="3">
    <source>
        <dbReference type="Pfam" id="PF05183"/>
    </source>
</evidence>
<dbReference type="PANTHER" id="PTHR23079:SF14">
    <property type="entry name" value="RNA-DEPENDENT RNA POLYMERASE"/>
    <property type="match status" value="1"/>
</dbReference>
<dbReference type="Proteomes" id="UP001310594">
    <property type="component" value="Unassembled WGS sequence"/>
</dbReference>
<sequence length="1194" mass="133609">MSSALTPHSRRTVGSAVRTLGAGQPLPADAPPSPTLSVKHAPPQSQRVMAAPAPPQPKSAATSFTTMNTSFTSDATSNTKASQSTDATSVSASQVLPPAITQEPGDLAKAVGAAVVAPWANEVEAAAAPGDDEECTIVTPENHRVRKIPKHGLATHELPDSLEALPFCLRVEAHHVMRLCKLSATELENKWTSEKTLKSLWKLKDEHAKAKGQRFIRGFDTDYKDHTLCAKLRWSKSNTGPLFDLEMRPPRKEDSNAFQRKFGSHRILVVDLPDLDRPPEVLRGQRTIIARVLELLSKEQALLGRTWLQFHAKRKKGPEADPDEASNYQVSFVALKAEGLPDISIRDLIDFAIPMRENARQHASKAYSRLDLAASRTKAISALDVDQISFMPDLMSDNVPDDERFNDPNLRFPRRPSNLGLLEMTDGCGEVSLEVMQEVQQKFQLTYLPSVFQARICHSKGLWYYMPDSPPGRWIRIRDSQRKLIRVNLDSEEEWRTLNINGYSGPAKTSILYPGFIPILRDRGVPSQAITELAKQQINLEGDEFLNALEDVPELHRWIFVQKDMMGTRRTKGGIPELAGFPIATDERIELMLESGFEPTKSAYLKKQVLDAAEHVFNSKAKRFKVRLSKSTSLLGVPDMTGTLKPGEVHIMLSQPLKDKVSGEIWSSLHGLDILIARNPSLRNADIQKIRCVYKPELAHLRDVVVFSVHGPRPLASKLSGGDYDGDTFWICWEPTLVAPFKNAPAPWKLRPAEDFGIIKDTVSLGEVLGIGMTGRTPTEAAVRRWIQKGTTARMTESMLPVVTLFHGRLVYALNDLSAYQADLLVDLHDHLVDADKQGFRYDMAAYDFWRFQNGIPRSGLLKPAHWKFTRKNGGGENVPEKPNPHDCVDEMYFGTVEPALKMIMLRAKAATKDAIFQDRDLTRLYDSISQSPTTIIQSELKHLIAQLKSLEEEWSRSVTRYVNDKSHDRSEWVEIAIRCRNKLLAIMPSDCQHDVVFEWLREEDAGPTRWERFRLSALAKRQKSDGSLLFTIAGAELCLLKARSLPKGRTVRLDAYALMEPQKRGEWAEMAADEDAEDGDSEDEHEDTLYEGASLFDGSELGMILDAAAATPTTNRKRKSSPSRESVVKRRQSDYSSPSSSRSKQIKQPSPPTSRSRTKQRTPRADTMDWLTGTPPSGTGTASQRPEWLKRND</sequence>
<dbReference type="GO" id="GO:0003968">
    <property type="term" value="F:RNA-directed RNA polymerase activity"/>
    <property type="evidence" value="ECO:0007669"/>
    <property type="project" value="UniProtKB-KW"/>
</dbReference>
<dbReference type="EC" id="2.7.7.48" evidence="1"/>
<reference evidence="4" key="1">
    <citation type="submission" date="2023-08" db="EMBL/GenBank/DDBJ databases">
        <title>Black Yeasts Isolated from many extreme environments.</title>
        <authorList>
            <person name="Coleine C."/>
            <person name="Stajich J.E."/>
            <person name="Selbmann L."/>
        </authorList>
    </citation>
    <scope>NUCLEOTIDE SEQUENCE</scope>
    <source>
        <strain evidence="4">CCFEE 5810</strain>
    </source>
</reference>
<gene>
    <name evidence="4" type="ORF">LTR97_002904</name>
</gene>
<evidence type="ECO:0000313" key="4">
    <source>
        <dbReference type="EMBL" id="KAK5703891.1"/>
    </source>
</evidence>
<comment type="similarity">
    <text evidence="1">Belongs to the RdRP family.</text>
</comment>
<organism evidence="4 5">
    <name type="scientific">Elasticomyces elasticus</name>
    <dbReference type="NCBI Taxonomy" id="574655"/>
    <lineage>
        <taxon>Eukaryota</taxon>
        <taxon>Fungi</taxon>
        <taxon>Dikarya</taxon>
        <taxon>Ascomycota</taxon>
        <taxon>Pezizomycotina</taxon>
        <taxon>Dothideomycetes</taxon>
        <taxon>Dothideomycetidae</taxon>
        <taxon>Mycosphaerellales</taxon>
        <taxon>Teratosphaeriaceae</taxon>
        <taxon>Elasticomyces</taxon>
    </lineage>
</organism>
<name>A0AAN7VU82_9PEZI</name>
<evidence type="ECO:0000256" key="2">
    <source>
        <dbReference type="SAM" id="MobiDB-lite"/>
    </source>
</evidence>
<dbReference type="EMBL" id="JAVRQU010000004">
    <property type="protein sequence ID" value="KAK5703891.1"/>
    <property type="molecule type" value="Genomic_DNA"/>
</dbReference>
<dbReference type="AlphaFoldDB" id="A0AAN7VU82"/>
<feature type="region of interest" description="Disordered" evidence="2">
    <location>
        <begin position="1067"/>
        <end position="1088"/>
    </location>
</feature>
<feature type="compositionally biased region" description="Low complexity" evidence="2">
    <location>
        <begin position="1135"/>
        <end position="1149"/>
    </location>
</feature>
<feature type="compositionally biased region" description="Polar residues" evidence="2">
    <location>
        <begin position="74"/>
        <end position="89"/>
    </location>
</feature>
<dbReference type="InterPro" id="IPR007855">
    <property type="entry name" value="RDRP"/>
</dbReference>
<comment type="caution">
    <text evidence="4">The sequence shown here is derived from an EMBL/GenBank/DDBJ whole genome shotgun (WGS) entry which is preliminary data.</text>
</comment>
<keyword evidence="1" id="KW-0696">RNA-directed RNA polymerase</keyword>
<evidence type="ECO:0000256" key="1">
    <source>
        <dbReference type="RuleBase" id="RU363098"/>
    </source>
</evidence>
<keyword evidence="1" id="KW-0808">Transferase</keyword>
<dbReference type="GO" id="GO:0003723">
    <property type="term" value="F:RNA binding"/>
    <property type="evidence" value="ECO:0007669"/>
    <property type="project" value="UniProtKB-KW"/>
</dbReference>
<protein>
    <recommendedName>
        <fullName evidence="1">RNA-dependent RNA polymerase</fullName>
        <ecNumber evidence="1">2.7.7.48</ecNumber>
    </recommendedName>
</protein>
<dbReference type="InterPro" id="IPR057596">
    <property type="entry name" value="RDRP_core"/>
</dbReference>
<feature type="region of interest" description="Disordered" evidence="2">
    <location>
        <begin position="1"/>
        <end position="89"/>
    </location>
</feature>
<evidence type="ECO:0000313" key="5">
    <source>
        <dbReference type="Proteomes" id="UP001310594"/>
    </source>
</evidence>
<dbReference type="PANTHER" id="PTHR23079">
    <property type="entry name" value="RNA-DEPENDENT RNA POLYMERASE"/>
    <property type="match status" value="1"/>
</dbReference>
<accession>A0AAN7VU82</accession>